<proteinExistence type="predicted"/>
<evidence type="ECO:0000313" key="1">
    <source>
        <dbReference type="EMBL" id="KAH7843139.1"/>
    </source>
</evidence>
<accession>A0ACB7XR65</accession>
<sequence length="461" mass="51118">MLEIPNMTDEELLFNFMDNLQPCAEQELRRRGIQDLATAMAVAESLIEYKKSDKANTSKGNPGKGGGEKHKGPECPKRQALSALIQEKETEEAHVGSHQLLNAIKSKPIDKIHGDQGLMFVEMCVNGKPTRALVDIGATHNFVSVEEAKRLGLKPTKEAGWLKAVNSEAKPLLGVARGVDIRIGSWDGKIDLTVAPMDDFQVVVGMDFLSKVKAVPLPYLRSMAILEEKTPCMVKAMSNSGFKTPLLSAMQVKKGFKKGEATYLAALANPKEDATLGNLPKEIEGRSESTNHSPFKLATGQQPLTPHTVATSYMGMSPAAFKFVKGWHEQADVASSYLEKASKKMKKWADKKRRNLEYQVGDLVLVKLLPQQFKSLRKVHKGLVRKCECSFPIVKRVRKVSFQVQLPPKLKIHPVFHVSHLKPYHGDTDDPSRGESSRAPTAVITSYDKEVEYILADRIIR</sequence>
<dbReference type="EMBL" id="CM037151">
    <property type="protein sequence ID" value="KAH7843139.1"/>
    <property type="molecule type" value="Genomic_DNA"/>
</dbReference>
<name>A0ACB7XR65_9ERIC</name>
<evidence type="ECO:0000313" key="2">
    <source>
        <dbReference type="Proteomes" id="UP000828048"/>
    </source>
</evidence>
<organism evidence="1 2">
    <name type="scientific">Vaccinium darrowii</name>
    <dbReference type="NCBI Taxonomy" id="229202"/>
    <lineage>
        <taxon>Eukaryota</taxon>
        <taxon>Viridiplantae</taxon>
        <taxon>Streptophyta</taxon>
        <taxon>Embryophyta</taxon>
        <taxon>Tracheophyta</taxon>
        <taxon>Spermatophyta</taxon>
        <taxon>Magnoliopsida</taxon>
        <taxon>eudicotyledons</taxon>
        <taxon>Gunneridae</taxon>
        <taxon>Pentapetalae</taxon>
        <taxon>asterids</taxon>
        <taxon>Ericales</taxon>
        <taxon>Ericaceae</taxon>
        <taxon>Vaccinioideae</taxon>
        <taxon>Vaccinieae</taxon>
        <taxon>Vaccinium</taxon>
    </lineage>
</organism>
<reference evidence="1 2" key="1">
    <citation type="journal article" date="2021" name="Hortic Res">
        <title>High-quality reference genome and annotation aids understanding of berry development for evergreen blueberry (Vaccinium darrowii).</title>
        <authorList>
            <person name="Yu J."/>
            <person name="Hulse-Kemp A.M."/>
            <person name="Babiker E."/>
            <person name="Staton M."/>
        </authorList>
    </citation>
    <scope>NUCLEOTIDE SEQUENCE [LARGE SCALE GENOMIC DNA]</scope>
    <source>
        <strain evidence="2">cv. NJ 8807/NJ 8810</strain>
        <tissue evidence="1">Young leaf</tissue>
    </source>
</reference>
<gene>
    <name evidence="1" type="ORF">Vadar_013087</name>
</gene>
<dbReference type="Proteomes" id="UP000828048">
    <property type="component" value="Chromosome 1"/>
</dbReference>
<keyword evidence="2" id="KW-1185">Reference proteome</keyword>
<comment type="caution">
    <text evidence="1">The sequence shown here is derived from an EMBL/GenBank/DDBJ whole genome shotgun (WGS) entry which is preliminary data.</text>
</comment>
<protein>
    <submittedName>
        <fullName evidence="1">Uncharacterized protein</fullName>
    </submittedName>
</protein>